<keyword evidence="2" id="KW-1185">Reference proteome</keyword>
<name>A0ABS0EQ25_9BURK</name>
<dbReference type="EMBL" id="JADOEL010000003">
    <property type="protein sequence ID" value="MBF8176952.1"/>
    <property type="molecule type" value="Genomic_DNA"/>
</dbReference>
<organism evidence="1 2">
    <name type="scientific">Herminiimonas contaminans</name>
    <dbReference type="NCBI Taxonomy" id="1111140"/>
    <lineage>
        <taxon>Bacteria</taxon>
        <taxon>Pseudomonadati</taxon>
        <taxon>Pseudomonadota</taxon>
        <taxon>Betaproteobacteria</taxon>
        <taxon>Burkholderiales</taxon>
        <taxon>Oxalobacteraceae</taxon>
        <taxon>Herminiimonas</taxon>
    </lineage>
</organism>
<accession>A0ABS0EQ25</accession>
<evidence type="ECO:0000313" key="1">
    <source>
        <dbReference type="EMBL" id="MBF8176952.1"/>
    </source>
</evidence>
<sequence length="367" mass="40689">MSENTKIEWADHTFNPWEGCQKVGPGCDHCYAESRNARFGAGTAINWGPGAPRRRTSVSNWNKPVIWNKKPFFQCEGCAWRGHDANFAGGTLTEGLPSCPSCDDMRLKLARPRVFCASLADVFDNEVPQRWRQDLFDLITDTPNLDWLLLTKRIGNAKKMLNDVAMCRGALLTANDEYRPPANVWIGATIVNQEEADRDIPKLLSVPAEKRFLSMEPLLSHVDLTAAYLPCETSRDGIGMDPETGAHECCSECDYTGIGPEMGIDWVIAGGESGPGARPMHPSWIRSLRDQCVAAEVPFLFKQWGEYCGDSAFRAPARRWTMMDRNGVTLQQAGSTARMGSITHVAKVGKVAAGRLLDGREWNEVPQ</sequence>
<dbReference type="Pfam" id="PF07505">
    <property type="entry name" value="DUF5131"/>
    <property type="match status" value="1"/>
</dbReference>
<dbReference type="Proteomes" id="UP000657372">
    <property type="component" value="Unassembled WGS sequence"/>
</dbReference>
<reference evidence="1 2" key="1">
    <citation type="submission" date="2020-11" db="EMBL/GenBank/DDBJ databases">
        <title>WGS of Herminiimonas contaminans strain Marseille-Q4544 isolated from planarians Schmidtea mediterranea.</title>
        <authorList>
            <person name="Kangale L."/>
        </authorList>
    </citation>
    <scope>NUCLEOTIDE SEQUENCE [LARGE SCALE GENOMIC DNA]</scope>
    <source>
        <strain evidence="1 2">Marseille-Q4544</strain>
    </source>
</reference>
<dbReference type="InterPro" id="IPR011101">
    <property type="entry name" value="DUF5131"/>
</dbReference>
<protein>
    <submittedName>
        <fullName evidence="1">Phage Gp37/Gp68 family protein</fullName>
    </submittedName>
</protein>
<gene>
    <name evidence="1" type="ORF">IXC47_04560</name>
</gene>
<dbReference type="RefSeq" id="WP_195874855.1">
    <property type="nucleotide sequence ID" value="NZ_JADOEL010000003.1"/>
</dbReference>
<evidence type="ECO:0000313" key="2">
    <source>
        <dbReference type="Proteomes" id="UP000657372"/>
    </source>
</evidence>
<proteinExistence type="predicted"/>
<comment type="caution">
    <text evidence="1">The sequence shown here is derived from an EMBL/GenBank/DDBJ whole genome shotgun (WGS) entry which is preliminary data.</text>
</comment>